<sequence length="590" mass="65254">MSQNGIKGTMTPKMLEFERQAEARAREQEIMEAEQERMLEEQARMQEEQERIAQEQYEMEQYYEAEALKHADEMRIHQEEVRRHQERVREHERMVRDHEASMEAFAKVIAMPVKPARGRQVSFLGPPRGSANGRASNSSTTHHVQALPASIDRGRNRKDAQSATPRATASLANIMNSGDGANDSIPTIRQEPPLALSTTSDTTDFAGNPKASLAPDQIPETQGGFFSRVFSASTPANTSTADVAEWQRAVSIEMTIPAFEDSSQTTPVPIVLSDGPQEVTSPARSTWNAPALENSPSADNQIANNIQEPAVQNLLQVRPTRLWELDPSDRIVEPSPAESRISAVESGLYSDDDTLSVPTTRRNSNTLLRPRSWLGTETWHNSEIDMNPEVVRGDDDEATRSQAALDPATEERPSVPLEDDASEQEPTLSRRSLRPRPQSAFSIFQYLEPDIQNEARIQERIEHAWSSRTPIVRRSRSSTLSTNTVNTTARNSTFSTLDGRRTTFRTSVASGFSNRDSVERRQSSDILRPLWLKEGIPEERKMERRVSLLNRQIDSLLQGLKTEPDAEGSATGGGDGGGSGTGSGGDGGGS</sequence>
<comment type="caution">
    <text evidence="3">The sequence shown here is derived from an EMBL/GenBank/DDBJ whole genome shotgun (WGS) entry which is preliminary data.</text>
</comment>
<dbReference type="EMBL" id="PDLN01000009">
    <property type="protein sequence ID" value="RDW75890.1"/>
    <property type="molecule type" value="Genomic_DNA"/>
</dbReference>
<evidence type="ECO:0000256" key="2">
    <source>
        <dbReference type="SAM" id="MobiDB-lite"/>
    </source>
</evidence>
<dbReference type="AlphaFoldDB" id="A0A3D8RPJ7"/>
<reference evidence="3 4" key="1">
    <citation type="journal article" date="2018" name="IMA Fungus">
        <title>IMA Genome-F 9: Draft genome sequence of Annulohypoxylon stygium, Aspergillus mulundensis, Berkeleyomyces basicola (syn. Thielaviopsis basicola), Ceratocystis smalleyi, two Cercospora beticola strains, Coleophoma cylindrospora, Fusarium fracticaudum, Phialophora cf. hyalina, and Morchella septimelata.</title>
        <authorList>
            <person name="Wingfield B.D."/>
            <person name="Bills G.F."/>
            <person name="Dong Y."/>
            <person name="Huang W."/>
            <person name="Nel W.J."/>
            <person name="Swalarsk-Parry B.S."/>
            <person name="Vaghefi N."/>
            <person name="Wilken P.M."/>
            <person name="An Z."/>
            <person name="de Beer Z.W."/>
            <person name="De Vos L."/>
            <person name="Chen L."/>
            <person name="Duong T.A."/>
            <person name="Gao Y."/>
            <person name="Hammerbacher A."/>
            <person name="Kikkert J.R."/>
            <person name="Li Y."/>
            <person name="Li H."/>
            <person name="Li K."/>
            <person name="Li Q."/>
            <person name="Liu X."/>
            <person name="Ma X."/>
            <person name="Naidoo K."/>
            <person name="Pethybridge S.J."/>
            <person name="Sun J."/>
            <person name="Steenkamp E.T."/>
            <person name="van der Nest M.A."/>
            <person name="van Wyk S."/>
            <person name="Wingfield M.J."/>
            <person name="Xiong C."/>
            <person name="Yue Q."/>
            <person name="Zhang X."/>
        </authorList>
    </citation>
    <scope>NUCLEOTIDE SEQUENCE [LARGE SCALE GENOMIC DNA]</scope>
    <source>
        <strain evidence="3 4">BP5796</strain>
    </source>
</reference>
<organism evidence="3 4">
    <name type="scientific">Coleophoma crateriformis</name>
    <dbReference type="NCBI Taxonomy" id="565419"/>
    <lineage>
        <taxon>Eukaryota</taxon>
        <taxon>Fungi</taxon>
        <taxon>Dikarya</taxon>
        <taxon>Ascomycota</taxon>
        <taxon>Pezizomycotina</taxon>
        <taxon>Leotiomycetes</taxon>
        <taxon>Helotiales</taxon>
        <taxon>Dermateaceae</taxon>
        <taxon>Coleophoma</taxon>
    </lineage>
</organism>
<dbReference type="Proteomes" id="UP000256328">
    <property type="component" value="Unassembled WGS sequence"/>
</dbReference>
<accession>A0A3D8RPJ7</accession>
<proteinExistence type="predicted"/>
<evidence type="ECO:0000256" key="1">
    <source>
        <dbReference type="SAM" id="Coils"/>
    </source>
</evidence>
<feature type="coiled-coil region" evidence="1">
    <location>
        <begin position="23"/>
        <end position="101"/>
    </location>
</feature>
<keyword evidence="1" id="KW-0175">Coiled coil</keyword>
<dbReference type="OrthoDB" id="3564679at2759"/>
<feature type="compositionally biased region" description="Polar residues" evidence="2">
    <location>
        <begin position="133"/>
        <end position="143"/>
    </location>
</feature>
<name>A0A3D8RPJ7_9HELO</name>
<feature type="region of interest" description="Disordered" evidence="2">
    <location>
        <begin position="559"/>
        <end position="590"/>
    </location>
</feature>
<protein>
    <submittedName>
        <fullName evidence="3">Uncharacterized protein</fullName>
    </submittedName>
</protein>
<gene>
    <name evidence="3" type="ORF">BP5796_06711</name>
</gene>
<keyword evidence="4" id="KW-1185">Reference proteome</keyword>
<feature type="region of interest" description="Disordered" evidence="2">
    <location>
        <begin position="384"/>
        <end position="435"/>
    </location>
</feature>
<feature type="compositionally biased region" description="Gly residues" evidence="2">
    <location>
        <begin position="570"/>
        <end position="590"/>
    </location>
</feature>
<evidence type="ECO:0000313" key="3">
    <source>
        <dbReference type="EMBL" id="RDW75890.1"/>
    </source>
</evidence>
<evidence type="ECO:0000313" key="4">
    <source>
        <dbReference type="Proteomes" id="UP000256328"/>
    </source>
</evidence>
<feature type="region of interest" description="Disordered" evidence="2">
    <location>
        <begin position="126"/>
        <end position="169"/>
    </location>
</feature>